<protein>
    <recommendedName>
        <fullName evidence="2">Terminase large subunit gp17-like C-terminal domain-containing protein</fullName>
    </recommendedName>
</protein>
<sequence length="270" mass="30619">MSQRELEELFADRRRLIETLVPIENKDRQLVPFLLNPIQADMCDSSTARDVYVKPAQVGGTSFFICDYLLDCLTIAGTTSVIISYDEFITGRLLRKAQSFYDNMRISIPTLPRLFHKSTSEKTFIFEDSMGVKRGESSFYIASAKGFAMPRGEPIHDLLLDEFAFWPPGAGEDVFAASLNRVPLTGRTKVKVLSTPNGEDSDFYELYMAAKEGKQYGKSIFTSHFYSWMMLPEYSMLPTSQFVLPGDDHQMLRDLTPDEIRLLVAIKETG</sequence>
<proteinExistence type="predicted"/>
<dbReference type="EMBL" id="BART01023935">
    <property type="protein sequence ID" value="GAG98546.1"/>
    <property type="molecule type" value="Genomic_DNA"/>
</dbReference>
<evidence type="ECO:0008006" key="2">
    <source>
        <dbReference type="Google" id="ProtNLM"/>
    </source>
</evidence>
<organism evidence="1">
    <name type="scientific">marine sediment metagenome</name>
    <dbReference type="NCBI Taxonomy" id="412755"/>
    <lineage>
        <taxon>unclassified sequences</taxon>
        <taxon>metagenomes</taxon>
        <taxon>ecological metagenomes</taxon>
    </lineage>
</organism>
<gene>
    <name evidence="1" type="ORF">S01H4_43391</name>
</gene>
<comment type="caution">
    <text evidence="1">The sequence shown here is derived from an EMBL/GenBank/DDBJ whole genome shotgun (WGS) entry which is preliminary data.</text>
</comment>
<accession>X1DQ64</accession>
<feature type="non-terminal residue" evidence="1">
    <location>
        <position position="270"/>
    </location>
</feature>
<reference evidence="1" key="1">
    <citation type="journal article" date="2014" name="Front. Microbiol.">
        <title>High frequency of phylogenetically diverse reductive dehalogenase-homologous genes in deep subseafloor sedimentary metagenomes.</title>
        <authorList>
            <person name="Kawai M."/>
            <person name="Futagami T."/>
            <person name="Toyoda A."/>
            <person name="Takaki Y."/>
            <person name="Nishi S."/>
            <person name="Hori S."/>
            <person name="Arai W."/>
            <person name="Tsubouchi T."/>
            <person name="Morono Y."/>
            <person name="Uchiyama I."/>
            <person name="Ito T."/>
            <person name="Fujiyama A."/>
            <person name="Inagaki F."/>
            <person name="Takami H."/>
        </authorList>
    </citation>
    <scope>NUCLEOTIDE SEQUENCE</scope>
    <source>
        <strain evidence="1">Expedition CK06-06</strain>
    </source>
</reference>
<evidence type="ECO:0000313" key="1">
    <source>
        <dbReference type="EMBL" id="GAG98546.1"/>
    </source>
</evidence>
<dbReference type="AlphaFoldDB" id="X1DQ64"/>
<dbReference type="Gene3D" id="3.40.50.300">
    <property type="entry name" value="P-loop containing nucleotide triphosphate hydrolases"/>
    <property type="match status" value="1"/>
</dbReference>
<dbReference type="InterPro" id="IPR027417">
    <property type="entry name" value="P-loop_NTPase"/>
</dbReference>
<name>X1DQ64_9ZZZZ</name>